<feature type="domain" description="F-box" evidence="1">
    <location>
        <begin position="5"/>
        <end position="54"/>
    </location>
</feature>
<evidence type="ECO:0000313" key="3">
    <source>
        <dbReference type="Proteomes" id="UP001177140"/>
    </source>
</evidence>
<sequence length="259" mass="29808">METNIDRISELPDALILHIFSFLNMEDVKETCMLSKRWRYLWLSSPTLRIYDTYMSNDDDDFVSLNKFINFVDRILLLRDTSSDIQTLKLRWMNINVYLDRLKLMYDVSSRIATWIMAAVKHNVQELVVSLLTYQVIKLPDCFFTCKSLTKFKFTGFGRDVTDFVLPNNTMCFPHLRYLALTGVSVVGDENLTSKLLSSCPVCMVVSGSLDLLDDLSIQFCNLRSLMVETWVSRNCMNAIAYLVKISPNIESISVGIVK</sequence>
<dbReference type="InterPro" id="IPR053781">
    <property type="entry name" value="F-box_AtFBL13-like"/>
</dbReference>
<dbReference type="PANTHER" id="PTHR34223">
    <property type="entry name" value="OS11G0201299 PROTEIN"/>
    <property type="match status" value="1"/>
</dbReference>
<dbReference type="PANTHER" id="PTHR34223:SF51">
    <property type="entry name" value="OS06G0556300 PROTEIN"/>
    <property type="match status" value="1"/>
</dbReference>
<gene>
    <name evidence="2" type="ORF">MKW94_026745</name>
</gene>
<dbReference type="Proteomes" id="UP001177140">
    <property type="component" value="Unassembled WGS sequence"/>
</dbReference>
<dbReference type="InterPro" id="IPR055411">
    <property type="entry name" value="LRR_FXL15/At3g58940/PEG3-like"/>
</dbReference>
<feature type="non-terminal residue" evidence="2">
    <location>
        <position position="259"/>
    </location>
</feature>
<dbReference type="InterPro" id="IPR001810">
    <property type="entry name" value="F-box_dom"/>
</dbReference>
<comment type="caution">
    <text evidence="2">The sequence shown here is derived from an EMBL/GenBank/DDBJ whole genome shotgun (WGS) entry which is preliminary data.</text>
</comment>
<accession>A0AA42B5I2</accession>
<organism evidence="2 3">
    <name type="scientific">Papaver nudicaule</name>
    <name type="common">Iceland poppy</name>
    <dbReference type="NCBI Taxonomy" id="74823"/>
    <lineage>
        <taxon>Eukaryota</taxon>
        <taxon>Viridiplantae</taxon>
        <taxon>Streptophyta</taxon>
        <taxon>Embryophyta</taxon>
        <taxon>Tracheophyta</taxon>
        <taxon>Spermatophyta</taxon>
        <taxon>Magnoliopsida</taxon>
        <taxon>Ranunculales</taxon>
        <taxon>Papaveraceae</taxon>
        <taxon>Papaveroideae</taxon>
        <taxon>Papaver</taxon>
    </lineage>
</organism>
<dbReference type="EMBL" id="JAJJMA010342716">
    <property type="protein sequence ID" value="MCL7051809.1"/>
    <property type="molecule type" value="Genomic_DNA"/>
</dbReference>
<dbReference type="InterPro" id="IPR053197">
    <property type="entry name" value="F-box_SCFL_complex_component"/>
</dbReference>
<dbReference type="InterPro" id="IPR032675">
    <property type="entry name" value="LRR_dom_sf"/>
</dbReference>
<dbReference type="PROSITE" id="PS50181">
    <property type="entry name" value="FBOX"/>
    <property type="match status" value="1"/>
</dbReference>
<reference evidence="2" key="1">
    <citation type="submission" date="2022-03" db="EMBL/GenBank/DDBJ databases">
        <title>A functionally conserved STORR gene fusion in Papaver species that diverged 16.8 million years ago.</title>
        <authorList>
            <person name="Catania T."/>
        </authorList>
    </citation>
    <scope>NUCLEOTIDE SEQUENCE</scope>
    <source>
        <strain evidence="2">S-191538</strain>
    </source>
</reference>
<evidence type="ECO:0000259" key="1">
    <source>
        <dbReference type="PROSITE" id="PS50181"/>
    </source>
</evidence>
<dbReference type="SMART" id="SM00256">
    <property type="entry name" value="FBOX"/>
    <property type="match status" value="1"/>
</dbReference>
<evidence type="ECO:0000313" key="2">
    <source>
        <dbReference type="EMBL" id="MCL7051809.1"/>
    </source>
</evidence>
<dbReference type="SUPFAM" id="SSF81383">
    <property type="entry name" value="F-box domain"/>
    <property type="match status" value="1"/>
</dbReference>
<dbReference type="Pfam" id="PF24758">
    <property type="entry name" value="LRR_At5g56370"/>
    <property type="match status" value="1"/>
</dbReference>
<dbReference type="CDD" id="cd22160">
    <property type="entry name" value="F-box_AtFBL13-like"/>
    <property type="match status" value="1"/>
</dbReference>
<dbReference type="InterPro" id="IPR036047">
    <property type="entry name" value="F-box-like_dom_sf"/>
</dbReference>
<name>A0AA42B5I2_PAPNU</name>
<dbReference type="Pfam" id="PF00646">
    <property type="entry name" value="F-box"/>
    <property type="match status" value="1"/>
</dbReference>
<protein>
    <recommendedName>
        <fullName evidence="1">F-box domain-containing protein</fullName>
    </recommendedName>
</protein>
<proteinExistence type="predicted"/>
<dbReference type="Gene3D" id="3.80.10.10">
    <property type="entry name" value="Ribonuclease Inhibitor"/>
    <property type="match status" value="1"/>
</dbReference>
<keyword evidence="3" id="KW-1185">Reference proteome</keyword>
<dbReference type="AlphaFoldDB" id="A0AA42B5I2"/>